<reference evidence="2" key="1">
    <citation type="submission" date="2022-04" db="EMBL/GenBank/DDBJ databases">
        <title>Halocatena sp. nov., isolated from a salt lake.</title>
        <authorList>
            <person name="Cui H.-L."/>
        </authorList>
    </citation>
    <scope>NUCLEOTIDE SEQUENCE</scope>
    <source>
        <strain evidence="2">AD-1</strain>
        <plasmid evidence="2">unnamed1</plasmid>
    </source>
</reference>
<sequence length="49" mass="5267">MEQAVDAINGANGYESGTVGIQTEDISVEFDDVREGQLRVSGDHALRTD</sequence>
<evidence type="ECO:0000313" key="3">
    <source>
        <dbReference type="Proteomes" id="UP000831768"/>
    </source>
</evidence>
<keyword evidence="3" id="KW-1185">Reference proteome</keyword>
<keyword evidence="2" id="KW-0614">Plasmid</keyword>
<feature type="region of interest" description="Disordered" evidence="1">
    <location>
        <begin position="1"/>
        <end position="21"/>
    </location>
</feature>
<evidence type="ECO:0000256" key="1">
    <source>
        <dbReference type="SAM" id="MobiDB-lite"/>
    </source>
</evidence>
<protein>
    <submittedName>
        <fullName evidence="2">Uncharacterized protein</fullName>
    </submittedName>
</protein>
<gene>
    <name evidence="2" type="ORF">MW046_13830</name>
</gene>
<dbReference type="AlphaFoldDB" id="A0A8U0A615"/>
<evidence type="ECO:0000313" key="2">
    <source>
        <dbReference type="EMBL" id="UPM44512.1"/>
    </source>
</evidence>
<dbReference type="EMBL" id="CP096020">
    <property type="protein sequence ID" value="UPM44512.1"/>
    <property type="molecule type" value="Genomic_DNA"/>
</dbReference>
<dbReference type="RefSeq" id="WP_247995166.1">
    <property type="nucleotide sequence ID" value="NZ_CP096020.1"/>
</dbReference>
<dbReference type="KEGG" id="haad:MW046_13830"/>
<name>A0A8U0A615_9EURY</name>
<dbReference type="Proteomes" id="UP000831768">
    <property type="component" value="Plasmid unnamed1"/>
</dbReference>
<geneLocation type="plasmid" evidence="2 3">
    <name>unnamed1</name>
</geneLocation>
<dbReference type="GeneID" id="71929147"/>
<organism evidence="2 3">
    <name type="scientific">Halocatena salina</name>
    <dbReference type="NCBI Taxonomy" id="2934340"/>
    <lineage>
        <taxon>Archaea</taxon>
        <taxon>Methanobacteriati</taxon>
        <taxon>Methanobacteriota</taxon>
        <taxon>Stenosarchaea group</taxon>
        <taxon>Halobacteria</taxon>
        <taxon>Halobacteriales</taxon>
        <taxon>Natronomonadaceae</taxon>
        <taxon>Halocatena</taxon>
    </lineage>
</organism>
<proteinExistence type="predicted"/>
<accession>A0A8U0A615</accession>